<dbReference type="GO" id="GO:0005634">
    <property type="term" value="C:nucleus"/>
    <property type="evidence" value="ECO:0007669"/>
    <property type="project" value="TreeGrafter"/>
</dbReference>
<dbReference type="CDD" id="cd20071">
    <property type="entry name" value="SET_SMYD"/>
    <property type="match status" value="1"/>
</dbReference>
<accession>A0A8H7QYQ2</accession>
<reference evidence="2" key="1">
    <citation type="submission" date="2020-12" db="EMBL/GenBank/DDBJ databases">
        <title>Metabolic potential, ecology and presence of endohyphal bacteria is reflected in genomic diversity of Mucoromycotina.</title>
        <authorList>
            <person name="Muszewska A."/>
            <person name="Okrasinska A."/>
            <person name="Steczkiewicz K."/>
            <person name="Drgas O."/>
            <person name="Orlowska M."/>
            <person name="Perlinska-Lenart U."/>
            <person name="Aleksandrzak-Piekarczyk T."/>
            <person name="Szatraj K."/>
            <person name="Zielenkiewicz U."/>
            <person name="Pilsyk S."/>
            <person name="Malc E."/>
            <person name="Mieczkowski P."/>
            <person name="Kruszewska J.S."/>
            <person name="Biernat P."/>
            <person name="Pawlowska J."/>
        </authorList>
    </citation>
    <scope>NUCLEOTIDE SEQUENCE</scope>
    <source>
        <strain evidence="2">CBS 226.32</strain>
    </source>
</reference>
<dbReference type="PANTHER" id="PTHR12197:SF294">
    <property type="entry name" value="POTENTIAL PROTEIN LYSINE METHYLTRANSFERASE SET6"/>
    <property type="match status" value="1"/>
</dbReference>
<gene>
    <name evidence="2" type="ORF">INT46_001115</name>
</gene>
<evidence type="ECO:0000259" key="1">
    <source>
        <dbReference type="PROSITE" id="PS50280"/>
    </source>
</evidence>
<protein>
    <recommendedName>
        <fullName evidence="1">SET domain-containing protein</fullName>
    </recommendedName>
</protein>
<dbReference type="OrthoDB" id="1028014at2759"/>
<dbReference type="Proteomes" id="UP000650833">
    <property type="component" value="Unassembled WGS sequence"/>
</dbReference>
<dbReference type="SUPFAM" id="SSF82199">
    <property type="entry name" value="SET domain"/>
    <property type="match status" value="1"/>
</dbReference>
<proteinExistence type="predicted"/>
<dbReference type="PANTHER" id="PTHR12197">
    <property type="entry name" value="HISTONE-LYSINE N-METHYLTRANSFERASE SMYD"/>
    <property type="match status" value="1"/>
</dbReference>
<dbReference type="Gene3D" id="2.170.270.10">
    <property type="entry name" value="SET domain"/>
    <property type="match status" value="1"/>
</dbReference>
<comment type="caution">
    <text evidence="2">The sequence shown here is derived from an EMBL/GenBank/DDBJ whole genome shotgun (WGS) entry which is preliminary data.</text>
</comment>
<dbReference type="InterPro" id="IPR046341">
    <property type="entry name" value="SET_dom_sf"/>
</dbReference>
<dbReference type="PROSITE" id="PS50280">
    <property type="entry name" value="SET"/>
    <property type="match status" value="1"/>
</dbReference>
<dbReference type="AlphaFoldDB" id="A0A8H7QYQ2"/>
<keyword evidence="3" id="KW-1185">Reference proteome</keyword>
<dbReference type="Pfam" id="PF00856">
    <property type="entry name" value="SET"/>
    <property type="match status" value="1"/>
</dbReference>
<evidence type="ECO:0000313" key="2">
    <source>
        <dbReference type="EMBL" id="KAG2200026.1"/>
    </source>
</evidence>
<name>A0A8H7QYQ2_9FUNG</name>
<dbReference type="InterPro" id="IPR001214">
    <property type="entry name" value="SET_dom"/>
</dbReference>
<dbReference type="EMBL" id="JAEPRC010000329">
    <property type="protein sequence ID" value="KAG2200026.1"/>
    <property type="molecule type" value="Genomic_DNA"/>
</dbReference>
<organism evidence="2 3">
    <name type="scientific">Mucor plumbeus</name>
    <dbReference type="NCBI Taxonomy" id="97098"/>
    <lineage>
        <taxon>Eukaryota</taxon>
        <taxon>Fungi</taxon>
        <taxon>Fungi incertae sedis</taxon>
        <taxon>Mucoromycota</taxon>
        <taxon>Mucoromycotina</taxon>
        <taxon>Mucoromycetes</taxon>
        <taxon>Mucorales</taxon>
        <taxon>Mucorineae</taxon>
        <taxon>Mucoraceae</taxon>
        <taxon>Mucor</taxon>
    </lineage>
</organism>
<evidence type="ECO:0000313" key="3">
    <source>
        <dbReference type="Proteomes" id="UP000650833"/>
    </source>
</evidence>
<dbReference type="InterPro" id="IPR050869">
    <property type="entry name" value="H3K4_H4K5_MeTrfase"/>
</dbReference>
<dbReference type="SMART" id="SM00317">
    <property type="entry name" value="SET"/>
    <property type="match status" value="1"/>
</dbReference>
<feature type="domain" description="SET" evidence="1">
    <location>
        <begin position="2"/>
        <end position="369"/>
    </location>
</feature>
<sequence>MNSIEIAFLPGKGRGYKATTYIAAGSVIHVSEPLATTVSQEWTPETCVWCFNFSYPKKQKVKVMSLQEEKLISNEWRIPNKKNSGSLFKNMLFCSESCRDAFKAHDSKSCILSSNYRLDQEYKSSTHYKKNALSTSVNSQIMDSISWFDVNNDETLTIWLNDAWDCLTTNTDLYRSIEDTDRAMCRLIAACIARKNVDLVQFEELLVIQNNELAHFRSHLSSSTLYPERNGQLPLLKNGTGKKEAIISILPAEVLDVMALYSFFDRALTSPLNNVPTLASVNHQLFRSIFFRERANSFGLWELGDSGTSLADGGVTDDLELLGWGIYPSAVYFNHSCDANVVKIREGRNMKFIARRMIDKDEEACISYGSVDEDVDSRRARLLSHYHFICQCSRCIHEDLQHHSIIR</sequence>